<feature type="transmembrane region" description="Helical" evidence="6">
    <location>
        <begin position="294"/>
        <end position="313"/>
    </location>
</feature>
<evidence type="ECO:0000256" key="5">
    <source>
        <dbReference type="ARBA" id="ARBA00023136"/>
    </source>
</evidence>
<dbReference type="GO" id="GO:0016020">
    <property type="term" value="C:membrane"/>
    <property type="evidence" value="ECO:0007669"/>
    <property type="project" value="UniProtKB-SubCell"/>
</dbReference>
<dbReference type="AlphaFoldDB" id="A0A9N9Q8H2"/>
<dbReference type="Gene3D" id="1.20.1250.20">
    <property type="entry name" value="MFS general substrate transporter like domains"/>
    <property type="match status" value="1"/>
</dbReference>
<gene>
    <name evidence="7" type="ORF">HYALB_00005041</name>
</gene>
<name>A0A9N9Q8H2_9HELO</name>
<evidence type="ECO:0000256" key="2">
    <source>
        <dbReference type="ARBA" id="ARBA00022448"/>
    </source>
</evidence>
<dbReference type="Proteomes" id="UP000701801">
    <property type="component" value="Unassembled WGS sequence"/>
</dbReference>
<dbReference type="GO" id="GO:0022857">
    <property type="term" value="F:transmembrane transporter activity"/>
    <property type="evidence" value="ECO:0007669"/>
    <property type="project" value="TreeGrafter"/>
</dbReference>
<keyword evidence="5 6" id="KW-0472">Membrane</keyword>
<evidence type="ECO:0000313" key="7">
    <source>
        <dbReference type="EMBL" id="CAG8978467.1"/>
    </source>
</evidence>
<feature type="non-terminal residue" evidence="7">
    <location>
        <position position="1"/>
    </location>
</feature>
<dbReference type="SUPFAM" id="SSF103473">
    <property type="entry name" value="MFS general substrate transporter"/>
    <property type="match status" value="1"/>
</dbReference>
<evidence type="ECO:0000256" key="1">
    <source>
        <dbReference type="ARBA" id="ARBA00004141"/>
    </source>
</evidence>
<comment type="subcellular location">
    <subcellularLocation>
        <location evidence="1">Membrane</location>
        <topology evidence="1">Multi-pass membrane protein</topology>
    </subcellularLocation>
</comment>
<comment type="caution">
    <text evidence="7">The sequence shown here is derived from an EMBL/GenBank/DDBJ whole genome shotgun (WGS) entry which is preliminary data.</text>
</comment>
<dbReference type="PANTHER" id="PTHR43791">
    <property type="entry name" value="PERMEASE-RELATED"/>
    <property type="match status" value="1"/>
</dbReference>
<evidence type="ECO:0008006" key="9">
    <source>
        <dbReference type="Google" id="ProtNLM"/>
    </source>
</evidence>
<feature type="transmembrane region" description="Helical" evidence="6">
    <location>
        <begin position="42"/>
        <end position="60"/>
    </location>
</feature>
<dbReference type="EMBL" id="CAJVRM010000262">
    <property type="protein sequence ID" value="CAG8978467.1"/>
    <property type="molecule type" value="Genomic_DNA"/>
</dbReference>
<keyword evidence="8" id="KW-1185">Reference proteome</keyword>
<reference evidence="7" key="1">
    <citation type="submission" date="2021-07" db="EMBL/GenBank/DDBJ databases">
        <authorList>
            <person name="Durling M."/>
        </authorList>
    </citation>
    <scope>NUCLEOTIDE SEQUENCE</scope>
</reference>
<keyword evidence="4 6" id="KW-1133">Transmembrane helix</keyword>
<dbReference type="InterPro" id="IPR036259">
    <property type="entry name" value="MFS_trans_sf"/>
</dbReference>
<feature type="transmembrane region" description="Helical" evidence="6">
    <location>
        <begin position="94"/>
        <end position="115"/>
    </location>
</feature>
<dbReference type="OrthoDB" id="3510214at2759"/>
<proteinExistence type="predicted"/>
<protein>
    <recommendedName>
        <fullName evidence="9">MFS general substrate transporter</fullName>
    </recommendedName>
</protein>
<dbReference type="PANTHER" id="PTHR43791:SF36">
    <property type="entry name" value="TRANSPORTER, PUTATIVE (AFU_ORTHOLOGUE AFUA_6G08340)-RELATED"/>
    <property type="match status" value="1"/>
</dbReference>
<accession>A0A9N9Q8H2</accession>
<feature type="transmembrane region" description="Helical" evidence="6">
    <location>
        <begin position="319"/>
        <end position="344"/>
    </location>
</feature>
<feature type="transmembrane region" description="Helical" evidence="6">
    <location>
        <begin position="122"/>
        <end position="147"/>
    </location>
</feature>
<evidence type="ECO:0000313" key="8">
    <source>
        <dbReference type="Proteomes" id="UP000701801"/>
    </source>
</evidence>
<evidence type="ECO:0000256" key="3">
    <source>
        <dbReference type="ARBA" id="ARBA00022692"/>
    </source>
</evidence>
<sequence>MPPLYLLLPYVWWQLDDFFIGQARTAGLSAAFKLKPKESEEIYTIPKFVLIAFTWLILLFRSPNINVCTLLLLATSIQTLLVLCQTIVPNTECLLIVRSLLGIGGAVFPGVLLMGGESGIMAALFVAVSPAEIAIAGPLLSGVVTLLKGFSVLSWQLLFAFHGILGLIVVLVLWFKFPHSMSVTNTSCMVQGRSGPKNQNRRQRLPEILKLKSLVLIAITICCSLSIAPTPSYLSNHHNLSFVSMPYFFFTIISDLNSTHLMFNLLTMAPYLICLIVLSIMVTTFSHHPTSARLLTSSLLSTSGFAFLSLSALHDWPLIFSYLAIFPSLIGTYVSQTLILSFALSTQYPNLLLTLLLSTSQLSTLFSPSGLKPWWRSEDEPAHPRGLGACAALMGLSVILALVLRWRGGGIRGNDGYKFVGGDEEEFGVLMELGSKESQNRIVSEGV</sequence>
<keyword evidence="2" id="KW-0813">Transport</keyword>
<evidence type="ECO:0000256" key="4">
    <source>
        <dbReference type="ARBA" id="ARBA00022989"/>
    </source>
</evidence>
<feature type="transmembrane region" description="Helical" evidence="6">
    <location>
        <begin position="67"/>
        <end position="88"/>
    </location>
</feature>
<feature type="transmembrane region" description="Helical" evidence="6">
    <location>
        <begin position="261"/>
        <end position="282"/>
    </location>
</feature>
<feature type="transmembrane region" description="Helical" evidence="6">
    <location>
        <begin position="153"/>
        <end position="175"/>
    </location>
</feature>
<feature type="transmembrane region" description="Helical" evidence="6">
    <location>
        <begin position="386"/>
        <end position="404"/>
    </location>
</feature>
<evidence type="ECO:0000256" key="6">
    <source>
        <dbReference type="SAM" id="Phobius"/>
    </source>
</evidence>
<feature type="transmembrane region" description="Helical" evidence="6">
    <location>
        <begin position="211"/>
        <end position="234"/>
    </location>
</feature>
<organism evidence="7 8">
    <name type="scientific">Hymenoscyphus albidus</name>
    <dbReference type="NCBI Taxonomy" id="595503"/>
    <lineage>
        <taxon>Eukaryota</taxon>
        <taxon>Fungi</taxon>
        <taxon>Dikarya</taxon>
        <taxon>Ascomycota</taxon>
        <taxon>Pezizomycotina</taxon>
        <taxon>Leotiomycetes</taxon>
        <taxon>Helotiales</taxon>
        <taxon>Helotiaceae</taxon>
        <taxon>Hymenoscyphus</taxon>
    </lineage>
</organism>
<keyword evidence="3 6" id="KW-0812">Transmembrane</keyword>